<reference evidence="1 2" key="1">
    <citation type="submission" date="2016-08" db="EMBL/GenBank/DDBJ databases">
        <authorList>
            <person name="Loux V."/>
            <person name="Rue O."/>
        </authorList>
    </citation>
    <scope>NUCLEOTIDE SEQUENCE [LARGE SCALE GENOMIC DNA]</scope>
    <source>
        <strain evidence="1 2">AFSSA_08CEB44bac</strain>
    </source>
</reference>
<gene>
    <name evidence="1" type="ORF">BCB44BAC_03093</name>
</gene>
<comment type="caution">
    <text evidence="1">The sequence shown here is derived from an EMBL/GenBank/DDBJ whole genome shotgun (WGS) entry which is preliminary data.</text>
</comment>
<dbReference type="Proteomes" id="UP000242164">
    <property type="component" value="Unassembled WGS sequence"/>
</dbReference>
<name>A0AAX2CJL0_9BACI</name>
<evidence type="ECO:0008006" key="3">
    <source>
        <dbReference type="Google" id="ProtNLM"/>
    </source>
</evidence>
<dbReference type="InterPro" id="IPR025026">
    <property type="entry name" value="DUF3915"/>
</dbReference>
<evidence type="ECO:0000313" key="1">
    <source>
        <dbReference type="EMBL" id="SCL98950.1"/>
    </source>
</evidence>
<accession>A0AAX2CJL0</accession>
<dbReference type="EMBL" id="FMIK01000040">
    <property type="protein sequence ID" value="SCL98950.1"/>
    <property type="molecule type" value="Genomic_DNA"/>
</dbReference>
<dbReference type="RefSeq" id="WP_048721790.1">
    <property type="nucleotide sequence ID" value="NZ_CP024096.1"/>
</dbReference>
<proteinExistence type="predicted"/>
<organism evidence="1 2">
    <name type="scientific">Bacillus cytotoxicus</name>
    <dbReference type="NCBI Taxonomy" id="580165"/>
    <lineage>
        <taxon>Bacteria</taxon>
        <taxon>Bacillati</taxon>
        <taxon>Bacillota</taxon>
        <taxon>Bacilli</taxon>
        <taxon>Bacillales</taxon>
        <taxon>Bacillaceae</taxon>
        <taxon>Bacillus</taxon>
        <taxon>Bacillus cereus group</taxon>
    </lineage>
</organism>
<evidence type="ECO:0000313" key="2">
    <source>
        <dbReference type="Proteomes" id="UP000242164"/>
    </source>
</evidence>
<protein>
    <recommendedName>
        <fullName evidence="3">DUF3915 domain-containing protein</fullName>
    </recommendedName>
</protein>
<dbReference type="Pfam" id="PF13054">
    <property type="entry name" value="DUF3915"/>
    <property type="match status" value="1"/>
</dbReference>
<sequence length="104" mass="11747">MFGSFGCCDNFKERDRHHHEKEDFKGRFNRNFDRRFSVCNVLENVAIGTNISLLTLKDNGTFNNVIFQGFCNGVALFSAGEDGFEDDFTGLLRVCLDDIVAIAI</sequence>
<dbReference type="AlphaFoldDB" id="A0AAX2CJL0"/>